<evidence type="ECO:0000259" key="8">
    <source>
        <dbReference type="PROSITE" id="PS50011"/>
    </source>
</evidence>
<dbReference type="PROSITE" id="PS50011">
    <property type="entry name" value="PROTEIN_KINASE_DOM"/>
    <property type="match status" value="1"/>
</dbReference>
<dbReference type="PIRSF" id="PIRSF000654">
    <property type="entry name" value="Integrin-linked_kinase"/>
    <property type="match status" value="1"/>
</dbReference>
<evidence type="ECO:0000313" key="10">
    <source>
        <dbReference type="Proteomes" id="UP000770661"/>
    </source>
</evidence>
<sequence length="311" mass="34820">MPGAGRFGKVYTAVNNNTGELMAMKVLPLQPNDHRSIRRVADEFHIFEGISHPHLVKCYGIEIHNDEMLMFMEYCDEGTLESLSTSTETGLPEELVRKYTRQLLGAVHTLHERGIVHRDIKGQTASMLLFFLFLFFFAFDFIVHRDCKGANIFLTEEGNTLKLGDFGCAVRLRGHQTEIGELAGIVGTHAYMAPEIFQSSEGHGRAADVWSVGCVVIEMATGKRPWPEYDSSVQIMFRVGMGQSPTTPKQLSGEGHEFLAACFIHDPKRRAITAQLLDHTFVKVDTGEDCPSLPLFSHPPFVPYMKLLSNM</sequence>
<dbReference type="SUPFAM" id="SSF56112">
    <property type="entry name" value="Protein kinase-like (PK-like)"/>
    <property type="match status" value="2"/>
</dbReference>
<organism evidence="9 10">
    <name type="scientific">Chionoecetes opilio</name>
    <name type="common">Atlantic snow crab</name>
    <name type="synonym">Cancer opilio</name>
    <dbReference type="NCBI Taxonomy" id="41210"/>
    <lineage>
        <taxon>Eukaryota</taxon>
        <taxon>Metazoa</taxon>
        <taxon>Ecdysozoa</taxon>
        <taxon>Arthropoda</taxon>
        <taxon>Crustacea</taxon>
        <taxon>Multicrustacea</taxon>
        <taxon>Malacostraca</taxon>
        <taxon>Eumalacostraca</taxon>
        <taxon>Eucarida</taxon>
        <taxon>Decapoda</taxon>
        <taxon>Pleocyemata</taxon>
        <taxon>Brachyura</taxon>
        <taxon>Eubrachyura</taxon>
        <taxon>Majoidea</taxon>
        <taxon>Majidae</taxon>
        <taxon>Chionoecetes</taxon>
    </lineage>
</organism>
<dbReference type="PANTHER" id="PTHR48016">
    <property type="entry name" value="MAP KINASE KINASE KINASE SSK2-RELATED-RELATED"/>
    <property type="match status" value="1"/>
</dbReference>
<dbReference type="Pfam" id="PF00069">
    <property type="entry name" value="Pkinase"/>
    <property type="match status" value="2"/>
</dbReference>
<comment type="similarity">
    <text evidence="1">Belongs to the protein kinase superfamily. STE Ser/Thr protein kinase family. MAP kinase kinase kinase subfamily.</text>
</comment>
<keyword evidence="7" id="KW-1133">Transmembrane helix</keyword>
<evidence type="ECO:0000313" key="9">
    <source>
        <dbReference type="EMBL" id="KAG0721550.1"/>
    </source>
</evidence>
<evidence type="ECO:0000256" key="1">
    <source>
        <dbReference type="ARBA" id="ARBA00006529"/>
    </source>
</evidence>
<keyword evidence="10" id="KW-1185">Reference proteome</keyword>
<dbReference type="OrthoDB" id="248923at2759"/>
<evidence type="ECO:0000256" key="3">
    <source>
        <dbReference type="ARBA" id="ARBA00022679"/>
    </source>
</evidence>
<accession>A0A8J4YHV2</accession>
<keyword evidence="4" id="KW-0547">Nucleotide-binding</keyword>
<feature type="domain" description="Protein kinase" evidence="8">
    <location>
        <begin position="1"/>
        <end position="282"/>
    </location>
</feature>
<dbReference type="InterPro" id="IPR000719">
    <property type="entry name" value="Prot_kinase_dom"/>
</dbReference>
<dbReference type="GO" id="GO:0005524">
    <property type="term" value="F:ATP binding"/>
    <property type="evidence" value="ECO:0007669"/>
    <property type="project" value="UniProtKB-KW"/>
</dbReference>
<keyword evidence="2" id="KW-0723">Serine/threonine-protein kinase</keyword>
<dbReference type="Gene3D" id="1.10.510.10">
    <property type="entry name" value="Transferase(Phosphotransferase) domain 1"/>
    <property type="match status" value="2"/>
</dbReference>
<evidence type="ECO:0000256" key="4">
    <source>
        <dbReference type="ARBA" id="ARBA00022741"/>
    </source>
</evidence>
<keyword evidence="7" id="KW-0812">Transmembrane</keyword>
<evidence type="ECO:0000256" key="2">
    <source>
        <dbReference type="ARBA" id="ARBA00022527"/>
    </source>
</evidence>
<dbReference type="GO" id="GO:0004674">
    <property type="term" value="F:protein serine/threonine kinase activity"/>
    <property type="evidence" value="ECO:0007669"/>
    <property type="project" value="UniProtKB-KW"/>
</dbReference>
<keyword evidence="3" id="KW-0808">Transferase</keyword>
<proteinExistence type="inferred from homology"/>
<dbReference type="Proteomes" id="UP000770661">
    <property type="component" value="Unassembled WGS sequence"/>
</dbReference>
<name>A0A8J4YHV2_CHIOP</name>
<dbReference type="InterPro" id="IPR011009">
    <property type="entry name" value="Kinase-like_dom_sf"/>
</dbReference>
<comment type="caution">
    <text evidence="9">The sequence shown here is derived from an EMBL/GenBank/DDBJ whole genome shotgun (WGS) entry which is preliminary data.</text>
</comment>
<keyword evidence="5 9" id="KW-0418">Kinase</keyword>
<feature type="transmembrane region" description="Helical" evidence="7">
    <location>
        <begin position="125"/>
        <end position="143"/>
    </location>
</feature>
<protein>
    <submittedName>
        <fullName evidence="9">Mitogen-activated protein kinase kinase kinase 4</fullName>
    </submittedName>
</protein>
<dbReference type="GO" id="GO:0035556">
    <property type="term" value="P:intracellular signal transduction"/>
    <property type="evidence" value="ECO:0007669"/>
    <property type="project" value="UniProtKB-ARBA"/>
</dbReference>
<dbReference type="EMBL" id="JACEEZ010010946">
    <property type="protein sequence ID" value="KAG0721550.1"/>
    <property type="molecule type" value="Genomic_DNA"/>
</dbReference>
<evidence type="ECO:0000256" key="6">
    <source>
        <dbReference type="ARBA" id="ARBA00022840"/>
    </source>
</evidence>
<evidence type="ECO:0000256" key="7">
    <source>
        <dbReference type="SAM" id="Phobius"/>
    </source>
</evidence>
<reference evidence="9" key="1">
    <citation type="submission" date="2020-07" db="EMBL/GenBank/DDBJ databases">
        <title>The High-quality genome of the commercially important snow crab, Chionoecetes opilio.</title>
        <authorList>
            <person name="Jeong J.-H."/>
            <person name="Ryu S."/>
        </authorList>
    </citation>
    <scope>NUCLEOTIDE SEQUENCE</scope>
    <source>
        <strain evidence="9">MADBK_172401_WGS</strain>
        <tissue evidence="9">Digestive gland</tissue>
    </source>
</reference>
<dbReference type="InterPro" id="IPR050538">
    <property type="entry name" value="MAP_kinase_kinase_kinase"/>
</dbReference>
<dbReference type="PANTHER" id="PTHR48016:SF32">
    <property type="entry name" value="MITOGEN-ACTIVATED PROTEIN KINASE KINASE KINASE 4"/>
    <property type="match status" value="1"/>
</dbReference>
<keyword evidence="7" id="KW-0472">Membrane</keyword>
<evidence type="ECO:0000256" key="5">
    <source>
        <dbReference type="ARBA" id="ARBA00022777"/>
    </source>
</evidence>
<keyword evidence="6" id="KW-0067">ATP-binding</keyword>
<gene>
    <name evidence="9" type="primary">MAP3K4</name>
    <name evidence="9" type="ORF">GWK47_046250</name>
</gene>
<dbReference type="AlphaFoldDB" id="A0A8J4YHV2"/>